<organism evidence="2 3">
    <name type="scientific">Tenacibaculum phage pT24</name>
    <dbReference type="NCBI Taxonomy" id="1880590"/>
    <lineage>
        <taxon>Viruses</taxon>
        <taxon>Duplodnaviria</taxon>
        <taxon>Heunggongvirae</taxon>
        <taxon>Uroviricota</taxon>
        <taxon>Caudoviricetes</taxon>
        <taxon>Kungbxnavirus</taxon>
        <taxon>Kungbxnavirus pT24</taxon>
    </lineage>
</organism>
<evidence type="ECO:0000313" key="2">
    <source>
        <dbReference type="EMBL" id="BAV39349.1"/>
    </source>
</evidence>
<evidence type="ECO:0000313" key="3">
    <source>
        <dbReference type="Proteomes" id="UP000224877"/>
    </source>
</evidence>
<keyword evidence="3" id="KW-1185">Reference proteome</keyword>
<feature type="region of interest" description="Disordered" evidence="1">
    <location>
        <begin position="1"/>
        <end position="81"/>
    </location>
</feature>
<feature type="compositionally biased region" description="Acidic residues" evidence="1">
    <location>
        <begin position="32"/>
        <end position="70"/>
    </location>
</feature>
<name>A0A1B4XX22_9CAUD</name>
<dbReference type="Proteomes" id="UP000224877">
    <property type="component" value="Segment"/>
</dbReference>
<sequence length="150" mass="17237">MAKRENKQTKKTLTVDTGLEMSDIENAKTIEETVEETVEETNEVETETNEIDSVVEENDNEEEEEEENEEVTNITNPYNLDDEPELRKYLVTSLNRMASNALESGNLSMNKEAIDDFVRDACSQCRYEDFEKAKVFAYDTIKKVSSTLLM</sequence>
<protein>
    <submittedName>
        <fullName evidence="2">Uncharacterized protein</fullName>
    </submittedName>
</protein>
<accession>A0A1B4XX22</accession>
<gene>
    <name evidence="2" type="ORF">BPT24_225</name>
</gene>
<reference evidence="2 3" key="1">
    <citation type="submission" date="2016-07" db="EMBL/GenBank/DDBJ databases">
        <title>Characterization of three bacteriophages infecting bacteria isolated from shrimp culture pond water.</title>
        <authorList>
            <person name="Khoa H.V."/>
        </authorList>
    </citation>
    <scope>NUCLEOTIDE SEQUENCE [LARGE SCALE GENOMIC DNA]</scope>
</reference>
<evidence type="ECO:0000256" key="1">
    <source>
        <dbReference type="SAM" id="MobiDB-lite"/>
    </source>
</evidence>
<proteinExistence type="predicted"/>
<dbReference type="EMBL" id="LC168164">
    <property type="protein sequence ID" value="BAV39349.1"/>
    <property type="molecule type" value="Genomic_DNA"/>
</dbReference>